<organism evidence="1 2">
    <name type="scientific">Hirundo rustica rustica</name>
    <dbReference type="NCBI Taxonomy" id="333673"/>
    <lineage>
        <taxon>Eukaryota</taxon>
        <taxon>Metazoa</taxon>
        <taxon>Chordata</taxon>
        <taxon>Craniata</taxon>
        <taxon>Vertebrata</taxon>
        <taxon>Euteleostomi</taxon>
        <taxon>Archelosauria</taxon>
        <taxon>Archosauria</taxon>
        <taxon>Dinosauria</taxon>
        <taxon>Saurischia</taxon>
        <taxon>Theropoda</taxon>
        <taxon>Coelurosauria</taxon>
        <taxon>Aves</taxon>
        <taxon>Neognathae</taxon>
        <taxon>Neoaves</taxon>
        <taxon>Telluraves</taxon>
        <taxon>Australaves</taxon>
        <taxon>Passeriformes</taxon>
        <taxon>Sylvioidea</taxon>
        <taxon>Hirundinidae</taxon>
        <taxon>Hirundo</taxon>
    </lineage>
</organism>
<proteinExistence type="predicted"/>
<evidence type="ECO:0000313" key="2">
    <source>
        <dbReference type="Proteomes" id="UP000269221"/>
    </source>
</evidence>
<evidence type="ECO:0000313" key="1">
    <source>
        <dbReference type="EMBL" id="RMC07197.1"/>
    </source>
</evidence>
<accession>A0A3M0KJ38</accession>
<name>A0A3M0KJ38_HIRRU</name>
<dbReference type="AlphaFoldDB" id="A0A3M0KJ38"/>
<keyword evidence="2" id="KW-1185">Reference proteome</keyword>
<dbReference type="EMBL" id="QRBI01000120">
    <property type="protein sequence ID" value="RMC07197.1"/>
    <property type="molecule type" value="Genomic_DNA"/>
</dbReference>
<dbReference type="Proteomes" id="UP000269221">
    <property type="component" value="Unassembled WGS sequence"/>
</dbReference>
<gene>
    <name evidence="1" type="ORF">DUI87_16653</name>
</gene>
<comment type="caution">
    <text evidence="1">The sequence shown here is derived from an EMBL/GenBank/DDBJ whole genome shotgun (WGS) entry which is preliminary data.</text>
</comment>
<reference evidence="1 2" key="1">
    <citation type="submission" date="2018-07" db="EMBL/GenBank/DDBJ databases">
        <title>A high quality draft genome assembly of the barn swallow (H. rustica rustica).</title>
        <authorList>
            <person name="Formenti G."/>
            <person name="Chiara M."/>
            <person name="Poveda L."/>
            <person name="Francoijs K.-J."/>
            <person name="Bonisoli-Alquati A."/>
            <person name="Canova L."/>
            <person name="Gianfranceschi L."/>
            <person name="Horner D.S."/>
            <person name="Saino N."/>
        </authorList>
    </citation>
    <scope>NUCLEOTIDE SEQUENCE [LARGE SCALE GENOMIC DNA]</scope>
    <source>
        <strain evidence="1">Chelidonia</strain>
        <tissue evidence="1">Blood</tissue>
    </source>
</reference>
<protein>
    <submittedName>
        <fullName evidence="1">Uncharacterized protein</fullName>
    </submittedName>
</protein>
<dbReference type="OrthoDB" id="9395480at2759"/>
<sequence length="136" mass="15279">MVRQLCPRSPWRGAEIHLQTMEDPTPEQVGAPEEVVTHWEGCAGAGSWQCLCPCGERSLGWSRFAGTTCDPMENPRWSSLLLEDSSTLWKEPMLERLGKYCSQWDTPTLAFMKDYFQCVGPPAGAGKSERDIRDNV</sequence>